<name>A0A834W5N9_9FABA</name>
<dbReference type="PANTHER" id="PTHR48258:SF13">
    <property type="match status" value="1"/>
</dbReference>
<dbReference type="PANTHER" id="PTHR48258">
    <property type="entry name" value="DUF4218 DOMAIN-CONTAINING PROTEIN-RELATED"/>
    <property type="match status" value="1"/>
</dbReference>
<evidence type="ECO:0000259" key="2">
    <source>
        <dbReference type="Pfam" id="PF13952"/>
    </source>
</evidence>
<protein>
    <recommendedName>
        <fullName evidence="2">DUF4216 domain-containing protein</fullName>
    </recommendedName>
</protein>
<gene>
    <name evidence="3" type="ORF">G2W53_037453</name>
</gene>
<dbReference type="OrthoDB" id="681975at2759"/>
<accession>A0A834W5N9</accession>
<feature type="compositionally biased region" description="Polar residues" evidence="1">
    <location>
        <begin position="725"/>
        <end position="736"/>
    </location>
</feature>
<feature type="domain" description="DUF4216" evidence="2">
    <location>
        <begin position="274"/>
        <end position="345"/>
    </location>
</feature>
<dbReference type="Pfam" id="PF03004">
    <property type="entry name" value="Transposase_24"/>
    <property type="match status" value="1"/>
</dbReference>
<keyword evidence="4" id="KW-1185">Reference proteome</keyword>
<organism evidence="3 4">
    <name type="scientific">Senna tora</name>
    <dbReference type="NCBI Taxonomy" id="362788"/>
    <lineage>
        <taxon>Eukaryota</taxon>
        <taxon>Viridiplantae</taxon>
        <taxon>Streptophyta</taxon>
        <taxon>Embryophyta</taxon>
        <taxon>Tracheophyta</taxon>
        <taxon>Spermatophyta</taxon>
        <taxon>Magnoliopsida</taxon>
        <taxon>eudicotyledons</taxon>
        <taxon>Gunneridae</taxon>
        <taxon>Pentapetalae</taxon>
        <taxon>rosids</taxon>
        <taxon>fabids</taxon>
        <taxon>Fabales</taxon>
        <taxon>Fabaceae</taxon>
        <taxon>Caesalpinioideae</taxon>
        <taxon>Cassia clade</taxon>
        <taxon>Senna</taxon>
    </lineage>
</organism>
<reference evidence="3" key="1">
    <citation type="submission" date="2020-09" db="EMBL/GenBank/DDBJ databases">
        <title>Genome-Enabled Discovery of Anthraquinone Biosynthesis in Senna tora.</title>
        <authorList>
            <person name="Kang S.-H."/>
            <person name="Pandey R.P."/>
            <person name="Lee C.-M."/>
            <person name="Sim J.-S."/>
            <person name="Jeong J.-T."/>
            <person name="Choi B.-S."/>
            <person name="Jung M."/>
            <person name="Ginzburg D."/>
            <person name="Zhao K."/>
            <person name="Won S.Y."/>
            <person name="Oh T.-J."/>
            <person name="Yu Y."/>
            <person name="Kim N.-H."/>
            <person name="Lee O.R."/>
            <person name="Lee T.-H."/>
            <person name="Bashyal P."/>
            <person name="Kim T.-S."/>
            <person name="Lee W.-H."/>
            <person name="Kawkins C."/>
            <person name="Kim C.-K."/>
            <person name="Kim J.S."/>
            <person name="Ahn B.O."/>
            <person name="Rhee S.Y."/>
            <person name="Sohng J.K."/>
        </authorList>
    </citation>
    <scope>NUCLEOTIDE SEQUENCE</scope>
    <source>
        <tissue evidence="3">Leaf</tissue>
    </source>
</reference>
<dbReference type="InterPro" id="IPR004252">
    <property type="entry name" value="Probable_transposase_24"/>
</dbReference>
<dbReference type="EMBL" id="JAAIUW010000011">
    <property type="protein sequence ID" value="KAF7810710.1"/>
    <property type="molecule type" value="Genomic_DNA"/>
</dbReference>
<feature type="region of interest" description="Disordered" evidence="1">
    <location>
        <begin position="725"/>
        <end position="744"/>
    </location>
</feature>
<dbReference type="AlphaFoldDB" id="A0A834W5N9"/>
<evidence type="ECO:0000256" key="1">
    <source>
        <dbReference type="SAM" id="MobiDB-lite"/>
    </source>
</evidence>
<dbReference type="Proteomes" id="UP000634136">
    <property type="component" value="Unassembled WGS sequence"/>
</dbReference>
<comment type="caution">
    <text evidence="3">The sequence shown here is derived from an EMBL/GenBank/DDBJ whole genome shotgun (WGS) entry which is preliminary data.</text>
</comment>
<sequence>MIPRREAFKPLLKRSSVEAFGEKRSSDVLQDLIDGDPRAFLGSGSYFNDPEKREERSHRTCAVGSRRRFISSSLVSVLAPSTLLVHSDIDFLNEIELRSKWVFVGKREEVAEKIYKVVDFVLINSVVDCKISVFKNTCQAKGRPEDLIMSHAELHQARMYVLQNCEEVSPFLQKYMDNQALTSNETVYSDFPDWFQARVSELCAEKKATDELISLAIGPDKVAKLYPMIMVNGFRFHTRARALGKKTQNSGVLVKGNDLDTAKEYYGVLDHIYEFSYMGNRKVYLFKCAWWDVSLLGRGYKIDKYGFISVNTHCSLKTNEPFVLASQAEQVFYVNDIVDENWLIVVKTSPRDLFNMPDEDVVGPSSKRNVRGRYRGKEVYKLTKNGEKIEIDLAKGMKRVVGAKARMVANECGNVLRSTVSLRGCITWNQVTAKYGEVMMRKMKDMFKPREGRDEVIFHGYCVMAMQKALRTWKCNLHEEYKAYATNELRLENQPDSISPEDWRWLLEYFATPQFMAQSERNKINRSKQTTKHCCGPKSFAEVEEATRDLITGELAPPDIVWEMQHARTKQGVLVWSDPQSQEIHGCIQQLVNEQAEVPVEEPRMSRDEILASVLGERSGYVRGKGYGAVPSKRKLNQTEVDSRVSSAIETARAEMRAEREAEREEDRVQIRTEIRADMRAEREAEREEDRVQMRAEIRAELEQEIDRRIKEQLGALMTTLQQGQFQASGSNNAENSPVGAQGK</sequence>
<proteinExistence type="predicted"/>
<dbReference type="Pfam" id="PF13952">
    <property type="entry name" value="DUF4216"/>
    <property type="match status" value="1"/>
</dbReference>
<dbReference type="InterPro" id="IPR025312">
    <property type="entry name" value="DUF4216"/>
</dbReference>
<evidence type="ECO:0000313" key="4">
    <source>
        <dbReference type="Proteomes" id="UP000634136"/>
    </source>
</evidence>
<evidence type="ECO:0000313" key="3">
    <source>
        <dbReference type="EMBL" id="KAF7810710.1"/>
    </source>
</evidence>